<keyword evidence="3" id="KW-0813">Transport</keyword>
<evidence type="ECO:0000256" key="5">
    <source>
        <dbReference type="ARBA" id="ARBA00022692"/>
    </source>
</evidence>
<name>A0A0K6IT93_9PROT</name>
<dbReference type="EMBL" id="CYHH01000003">
    <property type="protein sequence ID" value="CUB06325.1"/>
    <property type="molecule type" value="Genomic_DNA"/>
</dbReference>
<dbReference type="PANTHER" id="PTHR30269">
    <property type="entry name" value="TRANSMEMBRANE PROTEIN YFCA"/>
    <property type="match status" value="1"/>
</dbReference>
<evidence type="ECO:0000256" key="4">
    <source>
        <dbReference type="ARBA" id="ARBA00022475"/>
    </source>
</evidence>
<evidence type="ECO:0000256" key="6">
    <source>
        <dbReference type="ARBA" id="ARBA00022989"/>
    </source>
</evidence>
<dbReference type="GO" id="GO:0005886">
    <property type="term" value="C:plasma membrane"/>
    <property type="evidence" value="ECO:0007669"/>
    <property type="project" value="UniProtKB-SubCell"/>
</dbReference>
<feature type="transmembrane region" description="Helical" evidence="8">
    <location>
        <begin position="73"/>
        <end position="93"/>
    </location>
</feature>
<feature type="transmembrane region" description="Helical" evidence="8">
    <location>
        <begin position="144"/>
        <end position="174"/>
    </location>
</feature>
<dbReference type="OrthoDB" id="554695at2"/>
<feature type="transmembrane region" description="Helical" evidence="8">
    <location>
        <begin position="194"/>
        <end position="216"/>
    </location>
</feature>
<comment type="similarity">
    <text evidence="2 8">Belongs to the 4-toluene sulfonate uptake permease (TSUP) (TC 2.A.102) family.</text>
</comment>
<reference evidence="10" key="1">
    <citation type="submission" date="2015-08" db="EMBL/GenBank/DDBJ databases">
        <authorList>
            <person name="Babu N.S."/>
            <person name="Beckwith C.J."/>
            <person name="Beseler K.G."/>
            <person name="Brison A."/>
            <person name="Carone J.V."/>
            <person name="Caskin T.P."/>
            <person name="Diamond M."/>
            <person name="Durham M.E."/>
            <person name="Foxe J.M."/>
            <person name="Go M."/>
            <person name="Henderson B.A."/>
            <person name="Jones I.B."/>
            <person name="McGettigan J.A."/>
            <person name="Micheletti S.J."/>
            <person name="Nasrallah M.E."/>
            <person name="Ortiz D."/>
            <person name="Piller C.R."/>
            <person name="Privatt S.R."/>
            <person name="Schneider S.L."/>
            <person name="Sharp S."/>
            <person name="Smith T.C."/>
            <person name="Stanton J.D."/>
            <person name="Ullery H.E."/>
            <person name="Wilson R.J."/>
            <person name="Serrano M.G."/>
            <person name="Buck G."/>
            <person name="Lee V."/>
            <person name="Wang Y."/>
            <person name="Carvalho R."/>
            <person name="Voegtly L."/>
            <person name="Shi R."/>
            <person name="Duckworth R."/>
            <person name="Johnson A."/>
            <person name="Loviza R."/>
            <person name="Walstead R."/>
            <person name="Shah Z."/>
            <person name="Kiflezghi M."/>
            <person name="Wade K."/>
            <person name="Ball S.L."/>
            <person name="Bradley K.W."/>
            <person name="Asai D.J."/>
            <person name="Bowman C.A."/>
            <person name="Russell D.A."/>
            <person name="Pope W.H."/>
            <person name="Jacobs-Sera D."/>
            <person name="Hendrix R.W."/>
            <person name="Hatfull G.F."/>
        </authorList>
    </citation>
    <scope>NUCLEOTIDE SEQUENCE [LARGE SCALE GENOMIC DNA]</scope>
    <source>
        <strain evidence="10">JCM 19170</strain>
    </source>
</reference>
<comment type="subcellular location">
    <subcellularLocation>
        <location evidence="1 8">Cell membrane</location>
        <topology evidence="1 8">Multi-pass membrane protein</topology>
    </subcellularLocation>
</comment>
<feature type="transmembrane region" description="Helical" evidence="8">
    <location>
        <begin position="236"/>
        <end position="254"/>
    </location>
</feature>
<dbReference type="InterPro" id="IPR002781">
    <property type="entry name" value="TM_pro_TauE-like"/>
</dbReference>
<organism evidence="9 10">
    <name type="scientific">Tepidiphilus thermophilus</name>
    <dbReference type="NCBI Taxonomy" id="876478"/>
    <lineage>
        <taxon>Bacteria</taxon>
        <taxon>Pseudomonadati</taxon>
        <taxon>Pseudomonadota</taxon>
        <taxon>Hydrogenophilia</taxon>
        <taxon>Hydrogenophilales</taxon>
        <taxon>Hydrogenophilaceae</taxon>
        <taxon>Tepidiphilus</taxon>
    </lineage>
</organism>
<evidence type="ECO:0000256" key="1">
    <source>
        <dbReference type="ARBA" id="ARBA00004651"/>
    </source>
</evidence>
<evidence type="ECO:0000313" key="9">
    <source>
        <dbReference type="EMBL" id="CUB06325.1"/>
    </source>
</evidence>
<keyword evidence="5 8" id="KW-0812">Transmembrane</keyword>
<dbReference type="Pfam" id="PF01925">
    <property type="entry name" value="TauE"/>
    <property type="match status" value="1"/>
</dbReference>
<dbReference type="RefSeq" id="WP_055423070.1">
    <property type="nucleotide sequence ID" value="NZ_CYHH01000003.1"/>
</dbReference>
<evidence type="ECO:0000256" key="7">
    <source>
        <dbReference type="ARBA" id="ARBA00023136"/>
    </source>
</evidence>
<evidence type="ECO:0000256" key="8">
    <source>
        <dbReference type="RuleBase" id="RU363041"/>
    </source>
</evidence>
<feature type="transmembrane region" description="Helical" evidence="8">
    <location>
        <begin position="105"/>
        <end position="123"/>
    </location>
</feature>
<keyword evidence="10" id="KW-1185">Reference proteome</keyword>
<dbReference type="InterPro" id="IPR052017">
    <property type="entry name" value="TSUP"/>
</dbReference>
<keyword evidence="6 8" id="KW-1133">Transmembrane helix</keyword>
<keyword evidence="4 8" id="KW-1003">Cell membrane</keyword>
<proteinExistence type="inferred from homology"/>
<dbReference type="Proteomes" id="UP000182108">
    <property type="component" value="Unassembled WGS sequence"/>
</dbReference>
<dbReference type="PANTHER" id="PTHR30269:SF0">
    <property type="entry name" value="MEMBRANE TRANSPORTER PROTEIN YFCA-RELATED"/>
    <property type="match status" value="1"/>
</dbReference>
<evidence type="ECO:0000256" key="3">
    <source>
        <dbReference type="ARBA" id="ARBA00022448"/>
    </source>
</evidence>
<accession>A0A0K6IT93</accession>
<dbReference type="AlphaFoldDB" id="A0A0K6IT93"/>
<feature type="transmembrane region" description="Helical" evidence="8">
    <location>
        <begin position="6"/>
        <end position="27"/>
    </location>
</feature>
<keyword evidence="7 8" id="KW-0472">Membrane</keyword>
<sequence>MGLEDLSWIWLVLGGAAFLAGLIDAAVGGGGLIQVPALLLAFPQAPLADLFGTNKVASVVGTAAAARQYLRRIALPGALLATVAGAAAMGSWFGASAVTHFPREWARPLVLVLLSLVAVYTFAKKEFGLHARTAAWGRADLARALGIGLVIGFYDGFFGPGTGSFFIFAFVRLLRLDFLHASALAKVGNVATNLAAIAYFWGHAHIAWALGGWLALCNVLGSRVGSGLALRRGSGFVRKLFLVVVAVLIARLSWEQVSPYLF</sequence>
<protein>
    <recommendedName>
        <fullName evidence="8">Probable membrane transporter protein</fullName>
    </recommendedName>
</protein>
<evidence type="ECO:0000256" key="2">
    <source>
        <dbReference type="ARBA" id="ARBA00009142"/>
    </source>
</evidence>
<evidence type="ECO:0000313" key="10">
    <source>
        <dbReference type="Proteomes" id="UP000182108"/>
    </source>
</evidence>
<gene>
    <name evidence="9" type="ORF">Ga0061068_10399</name>
</gene>